<evidence type="ECO:0000313" key="2">
    <source>
        <dbReference type="EMBL" id="MBY0757756.1"/>
    </source>
</evidence>
<feature type="domain" description="Phosphatidylglycerol lysyltransferase C-terminal" evidence="1">
    <location>
        <begin position="22"/>
        <end position="288"/>
    </location>
</feature>
<dbReference type="PANTHER" id="PTHR41373">
    <property type="entry name" value="DUF2156 DOMAIN-CONTAINING PROTEIN"/>
    <property type="match status" value="1"/>
</dbReference>
<dbReference type="SUPFAM" id="SSF55729">
    <property type="entry name" value="Acyl-CoA N-acyltransferases (Nat)"/>
    <property type="match status" value="2"/>
</dbReference>
<dbReference type="Gene3D" id="3.40.630.30">
    <property type="match status" value="1"/>
</dbReference>
<gene>
    <name evidence="2" type="ORF">FLB61_01340</name>
</gene>
<name>A0ABS7L3Z0_9FIRM</name>
<dbReference type="EMBL" id="VIRV01000001">
    <property type="protein sequence ID" value="MBY0757756.1"/>
    <property type="molecule type" value="Genomic_DNA"/>
</dbReference>
<comment type="caution">
    <text evidence="2">The sequence shown here is derived from an EMBL/GenBank/DDBJ whole genome shotgun (WGS) entry which is preliminary data.</text>
</comment>
<proteinExistence type="predicted"/>
<dbReference type="InterPro" id="IPR016732">
    <property type="entry name" value="UCP018688"/>
</dbReference>
<dbReference type="PANTHER" id="PTHR41373:SF1">
    <property type="entry name" value="PHOSPHATIDYLGLYCEROL LYSYLTRANSFERASE C-TERMINAL DOMAIN-CONTAINING PROTEIN"/>
    <property type="match status" value="1"/>
</dbReference>
<dbReference type="InterPro" id="IPR016181">
    <property type="entry name" value="Acyl_CoA_acyltransferase"/>
</dbReference>
<organism evidence="2 3">
    <name type="scientific">Sellimonas caecigallum</name>
    <dbReference type="NCBI Taxonomy" id="2592333"/>
    <lineage>
        <taxon>Bacteria</taxon>
        <taxon>Bacillati</taxon>
        <taxon>Bacillota</taxon>
        <taxon>Clostridia</taxon>
        <taxon>Lachnospirales</taxon>
        <taxon>Lachnospiraceae</taxon>
        <taxon>Sellimonas</taxon>
    </lineage>
</organism>
<evidence type="ECO:0000259" key="1">
    <source>
        <dbReference type="Pfam" id="PF09924"/>
    </source>
</evidence>
<evidence type="ECO:0000313" key="3">
    <source>
        <dbReference type="Proteomes" id="UP000779049"/>
    </source>
</evidence>
<dbReference type="PIRSF" id="PIRSF018688">
    <property type="entry name" value="UCP018688"/>
    <property type="match status" value="1"/>
</dbReference>
<keyword evidence="3" id="KW-1185">Reference proteome</keyword>
<dbReference type="Pfam" id="PF09924">
    <property type="entry name" value="LPG_synthase_C"/>
    <property type="match status" value="1"/>
</dbReference>
<dbReference type="Proteomes" id="UP000779049">
    <property type="component" value="Unassembled WGS sequence"/>
</dbReference>
<accession>A0ABS7L3Z0</accession>
<reference evidence="2 3" key="1">
    <citation type="journal article" date="2020" name="New Microbes New Infect">
        <title>Sellimonas caecigallum sp. nov., description and genome sequence of a new member of the Sellimonas genus isolated from the cecum of feral chicken.</title>
        <authorList>
            <person name="Wongkuna S."/>
            <person name="Ghimire S."/>
            <person name="Antony L."/>
            <person name="Chankhamhaengdecha S."/>
            <person name="Janvilisri T."/>
            <person name="Scaria J."/>
        </authorList>
    </citation>
    <scope>NUCLEOTIDE SEQUENCE [LARGE SCALE GENOMIC DNA]</scope>
    <source>
        <strain evidence="2 3">SW451</strain>
    </source>
</reference>
<dbReference type="InterPro" id="IPR024320">
    <property type="entry name" value="LPG_synthase_C"/>
</dbReference>
<protein>
    <submittedName>
        <fullName evidence="2">DUF2156 domain-containing protein</fullName>
    </submittedName>
</protein>
<dbReference type="RefSeq" id="WP_087211807.1">
    <property type="nucleotide sequence ID" value="NZ_CP173660.1"/>
</dbReference>
<sequence length="303" mass="35321">MVEWKFRRPVLEDRELIDTFFRKYPSRSCDRTFANVLLWARHYNVEFCFTGKVILFRDNSDGYGFAWPVGGNGDVKEVIPEIEAYCEREGKTFLLYGVTPEQFALLEEWYPGRYQISYERDRADYVYESEKLCTLSGKKLHGKRNHINKFKAMFQDWSYEKLTDDNLEECFQMALAWRNENGCEDDEEKNSEMCVTLNSLRLFRELSLTGGALRVNGKIAAFTIGEPINEDTFVVHIEKAFADVPGAYPMINQQFVQHECTGYRYVNREDDVGQEGLRKAKLSYKPAFLVEKGIVTIKQEVSE</sequence>